<keyword evidence="8" id="KW-1185">Reference proteome</keyword>
<keyword evidence="3 5" id="KW-1133">Transmembrane helix</keyword>
<evidence type="ECO:0000256" key="1">
    <source>
        <dbReference type="ARBA" id="ARBA00004141"/>
    </source>
</evidence>
<feature type="transmembrane region" description="Helical" evidence="5">
    <location>
        <begin position="90"/>
        <end position="111"/>
    </location>
</feature>
<dbReference type="SUPFAM" id="SSF81324">
    <property type="entry name" value="Voltage-gated potassium channels"/>
    <property type="match status" value="1"/>
</dbReference>
<feature type="transmembrane region" description="Helical" evidence="5">
    <location>
        <begin position="312"/>
        <end position="329"/>
    </location>
</feature>
<sequence>MLMLICRPHLLTICHSTPAHRYLDTAPVDQTRGNSRQMSDTPIPEYITSFTEVSWGIALVAATMAVHGFGMILTLDISRTLQQRANGTHSFLWGLGNVILASWLITLVHLLEVAVWASFFVATEAIPRFDTSFYFALLEYTTLGSSIDLSDDWNLLEGMIAIAGLMTFAWSTGVLFTVVQSFQNRQLELIEERRKMRQAIQAFSAGQRSGDNGQQSAPGFDRLRSAVQRLRQADLVGVRFATHIFIASGTLWLLLRLGVGTNPIWAISAMIAVSDPNMHEAMATFRGRIFNTLLGCTVGLLFLVVGSSSSQWKLPLAMAATVLLSTYVVRVPAMWRQAPITAALVIASGLIHHSKESGVEDGVMRVIEVLLGCIVGLFFTWLMSRIWPVRVAGKESGAAVP</sequence>
<name>A0ABX1TA27_9PROT</name>
<gene>
    <name evidence="7" type="ORF">E4Q08_12035</name>
</gene>
<comment type="caution">
    <text evidence="7">The sequence shown here is derived from an EMBL/GenBank/DDBJ whole genome shotgun (WGS) entry which is preliminary data.</text>
</comment>
<dbReference type="Pfam" id="PF13515">
    <property type="entry name" value="FUSC_2"/>
    <property type="match status" value="1"/>
</dbReference>
<evidence type="ECO:0000256" key="2">
    <source>
        <dbReference type="ARBA" id="ARBA00022692"/>
    </source>
</evidence>
<dbReference type="Proteomes" id="UP000886469">
    <property type="component" value="Unassembled WGS sequence"/>
</dbReference>
<protein>
    <submittedName>
        <fullName evidence="7">FUSC family protein</fullName>
    </submittedName>
</protein>
<feature type="transmembrane region" description="Helical" evidence="5">
    <location>
        <begin position="363"/>
        <end position="383"/>
    </location>
</feature>
<feature type="domain" description="Integral membrane bound transporter" evidence="6">
    <location>
        <begin position="258"/>
        <end position="379"/>
    </location>
</feature>
<evidence type="ECO:0000259" key="6">
    <source>
        <dbReference type="Pfam" id="PF13515"/>
    </source>
</evidence>
<proteinExistence type="predicted"/>
<feature type="transmembrane region" description="Helical" evidence="5">
    <location>
        <begin position="55"/>
        <end position="78"/>
    </location>
</feature>
<feature type="transmembrane region" description="Helical" evidence="5">
    <location>
        <begin position="159"/>
        <end position="179"/>
    </location>
</feature>
<evidence type="ECO:0000256" key="3">
    <source>
        <dbReference type="ARBA" id="ARBA00022989"/>
    </source>
</evidence>
<evidence type="ECO:0000313" key="7">
    <source>
        <dbReference type="EMBL" id="NMQ05938.1"/>
    </source>
</evidence>
<reference evidence="7" key="1">
    <citation type="submission" date="2019-03" db="EMBL/GenBank/DDBJ databases">
        <title>Metabolic reconstructions from genomes of highly enriched 'Candidatus Accumulibacter' and 'Candidatus Competibacter' bioreactor populations.</title>
        <authorList>
            <person name="Annavajhala M.K."/>
            <person name="Welles L."/>
            <person name="Abbas B."/>
            <person name="Sorokin D."/>
            <person name="Park H."/>
            <person name="Van Loosdrecht M."/>
            <person name="Chandran K."/>
        </authorList>
    </citation>
    <scope>NUCLEOTIDE SEQUENCE</scope>
    <source>
        <strain evidence="7">SBR_L</strain>
    </source>
</reference>
<evidence type="ECO:0000313" key="8">
    <source>
        <dbReference type="Proteomes" id="UP000886469"/>
    </source>
</evidence>
<evidence type="ECO:0000256" key="4">
    <source>
        <dbReference type="ARBA" id="ARBA00023136"/>
    </source>
</evidence>
<keyword evidence="4 5" id="KW-0472">Membrane</keyword>
<accession>A0ABX1TA27</accession>
<evidence type="ECO:0000256" key="5">
    <source>
        <dbReference type="SAM" id="Phobius"/>
    </source>
</evidence>
<dbReference type="EMBL" id="SPMX01000031">
    <property type="protein sequence ID" value="NMQ05938.1"/>
    <property type="molecule type" value="Genomic_DNA"/>
</dbReference>
<feature type="transmembrane region" description="Helical" evidence="5">
    <location>
        <begin position="285"/>
        <end position="305"/>
    </location>
</feature>
<comment type="subcellular location">
    <subcellularLocation>
        <location evidence="1">Membrane</location>
        <topology evidence="1">Multi-pass membrane protein</topology>
    </subcellularLocation>
</comment>
<dbReference type="InterPro" id="IPR049453">
    <property type="entry name" value="Memb_transporter_dom"/>
</dbReference>
<keyword evidence="2 5" id="KW-0812">Transmembrane</keyword>
<organism evidence="7 8">
    <name type="scientific">Candidatus Accumulibacter contiguus</name>
    <dbReference type="NCBI Taxonomy" id="2954381"/>
    <lineage>
        <taxon>Bacteria</taxon>
        <taxon>Pseudomonadati</taxon>
        <taxon>Pseudomonadota</taxon>
        <taxon>Betaproteobacteria</taxon>
        <taxon>Candidatus Accumulibacter</taxon>
    </lineage>
</organism>